<dbReference type="AlphaFoldDB" id="A0A6M3J7I8"/>
<gene>
    <name evidence="2" type="ORF">MM415B00367_0036</name>
</gene>
<name>A0A6M3J7I8_9ZZZZ</name>
<keyword evidence="1" id="KW-0812">Transmembrane</keyword>
<evidence type="ECO:0000256" key="1">
    <source>
        <dbReference type="SAM" id="Phobius"/>
    </source>
</evidence>
<feature type="transmembrane region" description="Helical" evidence="1">
    <location>
        <begin position="85"/>
        <end position="105"/>
    </location>
</feature>
<feature type="transmembrane region" description="Helical" evidence="1">
    <location>
        <begin position="55"/>
        <end position="73"/>
    </location>
</feature>
<reference evidence="2" key="1">
    <citation type="submission" date="2020-03" db="EMBL/GenBank/DDBJ databases">
        <title>The deep terrestrial virosphere.</title>
        <authorList>
            <person name="Holmfeldt K."/>
            <person name="Nilsson E."/>
            <person name="Simone D."/>
            <person name="Lopez-Fernandez M."/>
            <person name="Wu X."/>
            <person name="de Brujin I."/>
            <person name="Lundin D."/>
            <person name="Andersson A."/>
            <person name="Bertilsson S."/>
            <person name="Dopson M."/>
        </authorList>
    </citation>
    <scope>NUCLEOTIDE SEQUENCE</scope>
    <source>
        <strain evidence="2">MM415B00367</strain>
    </source>
</reference>
<accession>A0A6M3J7I8</accession>
<proteinExistence type="predicted"/>
<sequence>MSDPASTVGVVAAGAAGAGVAGVMVGVDGHAAVGALLGALIYFTTTRELPVWQRALFFIVSFVMGYLFAPAIVDMQFWGARPFAYPGPAAFASSVLVVTVSLAALKRRSGPAQPDGPGGIDG</sequence>
<feature type="transmembrane region" description="Helical" evidence="1">
    <location>
        <begin position="20"/>
        <end position="43"/>
    </location>
</feature>
<protein>
    <submittedName>
        <fullName evidence="2">Putative holin</fullName>
    </submittedName>
</protein>
<organism evidence="2">
    <name type="scientific">viral metagenome</name>
    <dbReference type="NCBI Taxonomy" id="1070528"/>
    <lineage>
        <taxon>unclassified sequences</taxon>
        <taxon>metagenomes</taxon>
        <taxon>organismal metagenomes</taxon>
    </lineage>
</organism>
<evidence type="ECO:0000313" key="2">
    <source>
        <dbReference type="EMBL" id="QJA66059.1"/>
    </source>
</evidence>
<dbReference type="InterPro" id="IPR032637">
    <property type="entry name" value="Phage_holin-like"/>
</dbReference>
<keyword evidence="1" id="KW-1133">Transmembrane helix</keyword>
<keyword evidence="1" id="KW-0472">Membrane</keyword>
<dbReference type="Pfam" id="PF16931">
    <property type="entry name" value="Phage_holin_8"/>
    <property type="match status" value="1"/>
</dbReference>
<dbReference type="EMBL" id="MT141548">
    <property type="protein sequence ID" value="QJA66059.1"/>
    <property type="molecule type" value="Genomic_DNA"/>
</dbReference>